<evidence type="ECO:0000256" key="3">
    <source>
        <dbReference type="ARBA" id="ARBA00023136"/>
    </source>
</evidence>
<dbReference type="InterPro" id="IPR000184">
    <property type="entry name" value="Bac_surfAg_D15"/>
</dbReference>
<dbReference type="InterPro" id="IPR039910">
    <property type="entry name" value="D15-like"/>
</dbReference>
<dbReference type="PANTHER" id="PTHR12815:SF42">
    <property type="entry name" value="BACTERIAL SURFACE ANTIGEN (D15) DOMAIN-CONTAINING PROTEIN"/>
    <property type="match status" value="1"/>
</dbReference>
<evidence type="ECO:0000313" key="7">
    <source>
        <dbReference type="Proteomes" id="UP000635384"/>
    </source>
</evidence>
<dbReference type="Gene3D" id="2.40.160.50">
    <property type="entry name" value="membrane protein fhac: a member of the omp85/tpsb transporter family"/>
    <property type="match status" value="1"/>
</dbReference>
<evidence type="ECO:0000259" key="5">
    <source>
        <dbReference type="Pfam" id="PF01103"/>
    </source>
</evidence>
<dbReference type="Gene3D" id="3.10.20.310">
    <property type="entry name" value="membrane protein fhac"/>
    <property type="match status" value="2"/>
</dbReference>
<dbReference type="PANTHER" id="PTHR12815">
    <property type="entry name" value="SORTING AND ASSEMBLY MACHINERY SAMM50 PROTEIN FAMILY MEMBER"/>
    <property type="match status" value="1"/>
</dbReference>
<dbReference type="Pfam" id="PF01103">
    <property type="entry name" value="Omp85"/>
    <property type="match status" value="1"/>
</dbReference>
<reference evidence="6 7" key="1">
    <citation type="submission" date="2020-09" db="EMBL/GenBank/DDBJ databases">
        <authorList>
            <person name="Yoon J.-W."/>
        </authorList>
    </citation>
    <scope>NUCLEOTIDE SEQUENCE [LARGE SCALE GENOMIC DNA]</scope>
    <source>
        <strain evidence="6 7">KMU-140</strain>
    </source>
</reference>
<keyword evidence="3" id="KW-0472">Membrane</keyword>
<dbReference type="EMBL" id="JACXLC010000001">
    <property type="protein sequence ID" value="MBD2842531.1"/>
    <property type="molecule type" value="Genomic_DNA"/>
</dbReference>
<feature type="compositionally biased region" description="Polar residues" evidence="4">
    <location>
        <begin position="35"/>
        <end position="49"/>
    </location>
</feature>
<evidence type="ECO:0000256" key="2">
    <source>
        <dbReference type="ARBA" id="ARBA00022452"/>
    </source>
</evidence>
<feature type="domain" description="Bacterial surface antigen (D15)" evidence="5">
    <location>
        <begin position="451"/>
        <end position="745"/>
    </location>
</feature>
<feature type="compositionally biased region" description="Low complexity" evidence="4">
    <location>
        <begin position="76"/>
        <end position="99"/>
    </location>
</feature>
<evidence type="ECO:0000313" key="6">
    <source>
        <dbReference type="EMBL" id="MBD2842531.1"/>
    </source>
</evidence>
<feature type="region of interest" description="Disordered" evidence="4">
    <location>
        <begin position="26"/>
        <end position="99"/>
    </location>
</feature>
<evidence type="ECO:0000256" key="1">
    <source>
        <dbReference type="ARBA" id="ARBA00004370"/>
    </source>
</evidence>
<comment type="caution">
    <text evidence="6">The sequence shown here is derived from an EMBL/GenBank/DDBJ whole genome shotgun (WGS) entry which is preliminary data.</text>
</comment>
<name>A0ABR8KWE9_9SPHN</name>
<accession>A0ABR8KWE9</accession>
<keyword evidence="2" id="KW-1134">Transmembrane beta strand</keyword>
<evidence type="ECO:0000256" key="4">
    <source>
        <dbReference type="SAM" id="MobiDB-lite"/>
    </source>
</evidence>
<keyword evidence="7" id="KW-1185">Reference proteome</keyword>
<comment type="subcellular location">
    <subcellularLocation>
        <location evidence="1">Membrane</location>
    </subcellularLocation>
</comment>
<keyword evidence="2" id="KW-0812">Transmembrane</keyword>
<gene>
    <name evidence="6" type="ORF">IB285_09710</name>
</gene>
<proteinExistence type="predicted"/>
<protein>
    <submittedName>
        <fullName evidence="6">BamA/TamA family outer membrane protein</fullName>
    </submittedName>
</protein>
<sequence length="745" mass="80009">MPLLQLDLLLAGGLCAAGAFVQDGTDAQVQPEDASAQQEQTAAPSQETPLRTEIPPSRTLDDLIPQSAVGDAEDWAAQGVDGPQQPGPQPEAVAEAAQDGLEEGPDPAIAATLDGFEIPEPERLEPDPEVEALAEIDAPDLIEFPELEEFQVSDELILAFPADNDAFPERTNFLERFEMLSTVEALESGDDTVPQLAARARADEELLLEMLRTYGYYSGEVARQLSGGRRGDNGDVAGADIDPQVRFDILPGERYSFGEIDLGDLYDAPDSEELRASFGIETGDPLQSDRIIEEEQDLRVALGESGYPFAEVDAPSLLIDHARSEGDLSLPVEPGGKYVFGGVQSSDPDFLSGRHLSRIARFEDGDVYQATLQADLRRAVIATGLVTSVAVTPREIEPPQDGEPGQVAMDVEFERAPARTIAGAVGFGTEDGVKVEASWEHRNLFPPEGALRLRGILGTREQLASVTYKKNNFRDRDQVLTIDTYASDIETEAVEARTIALRGTFERVSNLLFQKPLSWQAGAEILYTDERNSVEDGEPGPRQVYTIGSVFGSATLDASDDLLDPTSGYRITGFAAPEVSRSLGETTYYVRTQADASYYQEVGTTVLAGRVRAAAIVGAEAFEIAPSRRLYAGGGGSVRGYAFQAIGPRDEFGEALGGGSVVELSLEARIQTGFLDGAIEVVPFIDAGSVARSSRPDFSVIQYGAGVGIRYKTTFGPIRVDVGAPLNPTEFDAPVVVYVSLGQAF</sequence>
<dbReference type="Proteomes" id="UP000635384">
    <property type="component" value="Unassembled WGS sequence"/>
</dbReference>
<organism evidence="6 7">
    <name type="scientific">Erythrobacter rubeus</name>
    <dbReference type="NCBI Taxonomy" id="2760803"/>
    <lineage>
        <taxon>Bacteria</taxon>
        <taxon>Pseudomonadati</taxon>
        <taxon>Pseudomonadota</taxon>
        <taxon>Alphaproteobacteria</taxon>
        <taxon>Sphingomonadales</taxon>
        <taxon>Erythrobacteraceae</taxon>
        <taxon>Erythrobacter/Porphyrobacter group</taxon>
        <taxon>Erythrobacter</taxon>
    </lineage>
</organism>